<feature type="transmembrane region" description="Helical" evidence="1">
    <location>
        <begin position="7"/>
        <end position="27"/>
    </location>
</feature>
<reference evidence="2" key="1">
    <citation type="submission" date="2013-12" db="EMBL/GenBank/DDBJ databases">
        <title>The Genome Sequence of Aphanomyces astaci APO3.</title>
        <authorList>
            <consortium name="The Broad Institute Genomics Platform"/>
            <person name="Russ C."/>
            <person name="Tyler B."/>
            <person name="van West P."/>
            <person name="Dieguez-Uribeondo J."/>
            <person name="Young S.K."/>
            <person name="Zeng Q."/>
            <person name="Gargeya S."/>
            <person name="Fitzgerald M."/>
            <person name="Abouelleil A."/>
            <person name="Alvarado L."/>
            <person name="Chapman S.B."/>
            <person name="Gainer-Dewar J."/>
            <person name="Goldberg J."/>
            <person name="Griggs A."/>
            <person name="Gujja S."/>
            <person name="Hansen M."/>
            <person name="Howarth C."/>
            <person name="Imamovic A."/>
            <person name="Ireland A."/>
            <person name="Larimer J."/>
            <person name="McCowan C."/>
            <person name="Murphy C."/>
            <person name="Pearson M."/>
            <person name="Poon T.W."/>
            <person name="Priest M."/>
            <person name="Roberts A."/>
            <person name="Saif S."/>
            <person name="Shea T."/>
            <person name="Sykes S."/>
            <person name="Wortman J."/>
            <person name="Nusbaum C."/>
            <person name="Birren B."/>
        </authorList>
    </citation>
    <scope>NUCLEOTIDE SEQUENCE [LARGE SCALE GENOMIC DNA]</scope>
    <source>
        <strain evidence="2">APO3</strain>
    </source>
</reference>
<dbReference type="EMBL" id="KI913133">
    <property type="protein sequence ID" value="ETV77386.1"/>
    <property type="molecule type" value="Genomic_DNA"/>
</dbReference>
<keyword evidence="1" id="KW-0812">Transmembrane</keyword>
<proteinExistence type="predicted"/>
<sequence length="83" mass="8776">MTVAAVSTNTIVALAYVSGIVGIFVSLHGHYSTPVRVLVVVLTLFVGFASVRREGDIAFSNVVAFMQQSSVDAFAEDSTPNNI</sequence>
<dbReference type="GeneID" id="20810810"/>
<evidence type="ECO:0000313" key="2">
    <source>
        <dbReference type="EMBL" id="ETV77386.1"/>
    </source>
</evidence>
<feature type="non-terminal residue" evidence="2">
    <location>
        <position position="83"/>
    </location>
</feature>
<evidence type="ECO:0000256" key="1">
    <source>
        <dbReference type="SAM" id="Phobius"/>
    </source>
</evidence>
<feature type="transmembrane region" description="Helical" evidence="1">
    <location>
        <begin position="33"/>
        <end position="51"/>
    </location>
</feature>
<name>W4GDN1_APHAT</name>
<dbReference type="VEuPathDB" id="FungiDB:H257_08814"/>
<organism evidence="2">
    <name type="scientific">Aphanomyces astaci</name>
    <name type="common">Crayfish plague agent</name>
    <dbReference type="NCBI Taxonomy" id="112090"/>
    <lineage>
        <taxon>Eukaryota</taxon>
        <taxon>Sar</taxon>
        <taxon>Stramenopiles</taxon>
        <taxon>Oomycota</taxon>
        <taxon>Saprolegniomycetes</taxon>
        <taxon>Saprolegniales</taxon>
        <taxon>Verrucalvaceae</taxon>
        <taxon>Aphanomyces</taxon>
    </lineage>
</organism>
<dbReference type="RefSeq" id="XP_009833173.1">
    <property type="nucleotide sequence ID" value="XM_009834871.1"/>
</dbReference>
<protein>
    <submittedName>
        <fullName evidence="2">Uncharacterized protein</fullName>
    </submittedName>
</protein>
<keyword evidence="1" id="KW-1133">Transmembrane helix</keyword>
<keyword evidence="1" id="KW-0472">Membrane</keyword>
<accession>W4GDN1</accession>
<gene>
    <name evidence="2" type="ORF">H257_08814</name>
</gene>
<dbReference type="AlphaFoldDB" id="W4GDN1"/>